<reference evidence="1" key="1">
    <citation type="submission" date="2020-09" db="EMBL/GenBank/DDBJ databases">
        <title>Pelagicoccus enzymogenes sp. nov. with an EPS production, isolated from marine sediment.</title>
        <authorList>
            <person name="Feng X."/>
        </authorList>
    </citation>
    <scope>NUCLEOTIDE SEQUENCE</scope>
    <source>
        <strain evidence="1">NFK12</strain>
    </source>
</reference>
<dbReference type="Proteomes" id="UP000622317">
    <property type="component" value="Unassembled WGS sequence"/>
</dbReference>
<proteinExistence type="predicted"/>
<keyword evidence="2" id="KW-1185">Reference proteome</keyword>
<name>A0A927FAB5_9BACT</name>
<protein>
    <submittedName>
        <fullName evidence="1">Uncharacterized protein</fullName>
    </submittedName>
</protein>
<organism evidence="1 2">
    <name type="scientific">Pelagicoccus enzymogenes</name>
    <dbReference type="NCBI Taxonomy" id="2773457"/>
    <lineage>
        <taxon>Bacteria</taxon>
        <taxon>Pseudomonadati</taxon>
        <taxon>Verrucomicrobiota</taxon>
        <taxon>Opitutia</taxon>
        <taxon>Puniceicoccales</taxon>
        <taxon>Pelagicoccaceae</taxon>
        <taxon>Pelagicoccus</taxon>
    </lineage>
</organism>
<comment type="caution">
    <text evidence="1">The sequence shown here is derived from an EMBL/GenBank/DDBJ whole genome shotgun (WGS) entry which is preliminary data.</text>
</comment>
<evidence type="ECO:0000313" key="2">
    <source>
        <dbReference type="Proteomes" id="UP000622317"/>
    </source>
</evidence>
<accession>A0A927FAB5</accession>
<dbReference type="RefSeq" id="WP_191617767.1">
    <property type="nucleotide sequence ID" value="NZ_JACYFG010000036.1"/>
</dbReference>
<sequence>MYKTDKDPFESPEKIEDAIWCVQKSEVQPTLIVKPTPGFVVCDVPKNEEGLRNSALLAAAPQLLKACKQVDEAFKRNSIGAHFTDIDLSFLRAAIELATTTPSLPPDEEIDKTWE</sequence>
<evidence type="ECO:0000313" key="1">
    <source>
        <dbReference type="EMBL" id="MBD5780671.1"/>
    </source>
</evidence>
<dbReference type="EMBL" id="JACYFG010000036">
    <property type="protein sequence ID" value="MBD5780671.1"/>
    <property type="molecule type" value="Genomic_DNA"/>
</dbReference>
<dbReference type="AlphaFoldDB" id="A0A927FAB5"/>
<gene>
    <name evidence="1" type="ORF">IEN85_14315</name>
</gene>